<accession>A0AAW1VVQ8</accession>
<dbReference type="AlphaFoldDB" id="A0AAW1VVQ8"/>
<sequence length="70" mass="7931">MGSRPGQLEMRRGWVLRRRLELIDLAEKVQPRRRLELATAAVMICSWARWVGERGTASLRSGGALQLKSV</sequence>
<proteinExistence type="predicted"/>
<gene>
    <name evidence="1" type="ORF">M0R45_035805</name>
</gene>
<evidence type="ECO:0000313" key="2">
    <source>
        <dbReference type="Proteomes" id="UP001457282"/>
    </source>
</evidence>
<evidence type="ECO:0000313" key="1">
    <source>
        <dbReference type="EMBL" id="KAK9911925.1"/>
    </source>
</evidence>
<keyword evidence="2" id="KW-1185">Reference proteome</keyword>
<organism evidence="1 2">
    <name type="scientific">Rubus argutus</name>
    <name type="common">Southern blackberry</name>
    <dbReference type="NCBI Taxonomy" id="59490"/>
    <lineage>
        <taxon>Eukaryota</taxon>
        <taxon>Viridiplantae</taxon>
        <taxon>Streptophyta</taxon>
        <taxon>Embryophyta</taxon>
        <taxon>Tracheophyta</taxon>
        <taxon>Spermatophyta</taxon>
        <taxon>Magnoliopsida</taxon>
        <taxon>eudicotyledons</taxon>
        <taxon>Gunneridae</taxon>
        <taxon>Pentapetalae</taxon>
        <taxon>rosids</taxon>
        <taxon>fabids</taxon>
        <taxon>Rosales</taxon>
        <taxon>Rosaceae</taxon>
        <taxon>Rosoideae</taxon>
        <taxon>Rosoideae incertae sedis</taxon>
        <taxon>Rubus</taxon>
    </lineage>
</organism>
<reference evidence="1 2" key="1">
    <citation type="journal article" date="2023" name="G3 (Bethesda)">
        <title>A chromosome-length genome assembly and annotation of blackberry (Rubus argutus, cv. 'Hillquist').</title>
        <authorList>
            <person name="Bruna T."/>
            <person name="Aryal R."/>
            <person name="Dudchenko O."/>
            <person name="Sargent D.J."/>
            <person name="Mead D."/>
            <person name="Buti M."/>
            <person name="Cavallini A."/>
            <person name="Hytonen T."/>
            <person name="Andres J."/>
            <person name="Pham M."/>
            <person name="Weisz D."/>
            <person name="Mascagni F."/>
            <person name="Usai G."/>
            <person name="Natali L."/>
            <person name="Bassil N."/>
            <person name="Fernandez G.E."/>
            <person name="Lomsadze A."/>
            <person name="Armour M."/>
            <person name="Olukolu B."/>
            <person name="Poorten T."/>
            <person name="Britton C."/>
            <person name="Davik J."/>
            <person name="Ashrafi H."/>
            <person name="Aiden E.L."/>
            <person name="Borodovsky M."/>
            <person name="Worthington M."/>
        </authorList>
    </citation>
    <scope>NUCLEOTIDE SEQUENCE [LARGE SCALE GENOMIC DNA]</scope>
    <source>
        <strain evidence="1">PI 553951</strain>
    </source>
</reference>
<dbReference type="EMBL" id="JBEDUW010000007">
    <property type="protein sequence ID" value="KAK9911925.1"/>
    <property type="molecule type" value="Genomic_DNA"/>
</dbReference>
<name>A0AAW1VVQ8_RUBAR</name>
<protein>
    <submittedName>
        <fullName evidence="1">Uncharacterized protein</fullName>
    </submittedName>
</protein>
<dbReference type="Proteomes" id="UP001457282">
    <property type="component" value="Unassembled WGS sequence"/>
</dbReference>
<comment type="caution">
    <text evidence="1">The sequence shown here is derived from an EMBL/GenBank/DDBJ whole genome shotgun (WGS) entry which is preliminary data.</text>
</comment>